<proteinExistence type="predicted"/>
<dbReference type="AlphaFoldDB" id="A0AAN4ZLC0"/>
<reference evidence="3" key="1">
    <citation type="submission" date="2022-10" db="EMBL/GenBank/DDBJ databases">
        <title>Genome assembly of Pristionchus species.</title>
        <authorList>
            <person name="Yoshida K."/>
            <person name="Sommer R.J."/>
        </authorList>
    </citation>
    <scope>NUCLEOTIDE SEQUENCE [LARGE SCALE GENOMIC DNA]</scope>
    <source>
        <strain evidence="3">RS5460</strain>
    </source>
</reference>
<feature type="compositionally biased region" description="Basic and acidic residues" evidence="1">
    <location>
        <begin position="45"/>
        <end position="59"/>
    </location>
</feature>
<organism evidence="2 3">
    <name type="scientific">Pristionchus mayeri</name>
    <dbReference type="NCBI Taxonomy" id="1317129"/>
    <lineage>
        <taxon>Eukaryota</taxon>
        <taxon>Metazoa</taxon>
        <taxon>Ecdysozoa</taxon>
        <taxon>Nematoda</taxon>
        <taxon>Chromadorea</taxon>
        <taxon>Rhabditida</taxon>
        <taxon>Rhabditina</taxon>
        <taxon>Diplogasteromorpha</taxon>
        <taxon>Diplogasteroidea</taxon>
        <taxon>Neodiplogasteridae</taxon>
        <taxon>Pristionchus</taxon>
    </lineage>
</organism>
<feature type="compositionally biased region" description="Polar residues" evidence="1">
    <location>
        <begin position="93"/>
        <end position="105"/>
    </location>
</feature>
<keyword evidence="3" id="KW-1185">Reference proteome</keyword>
<feature type="non-terminal residue" evidence="2">
    <location>
        <position position="105"/>
    </location>
</feature>
<accession>A0AAN4ZLC0</accession>
<evidence type="ECO:0000256" key="1">
    <source>
        <dbReference type="SAM" id="MobiDB-lite"/>
    </source>
</evidence>
<comment type="caution">
    <text evidence="2">The sequence shown here is derived from an EMBL/GenBank/DDBJ whole genome shotgun (WGS) entry which is preliminary data.</text>
</comment>
<dbReference type="Proteomes" id="UP001328107">
    <property type="component" value="Unassembled WGS sequence"/>
</dbReference>
<sequence length="105" mass="11588">KRKNDVDAPPRSSTEKSKGGTPGKSRKNGDKSTRRCQSTDIDDLQTERFSKETTREGGTTRKATRCQSTNIDALKTEKFSTKEGGMTAKGTRRCQSTDIDALQTE</sequence>
<evidence type="ECO:0000313" key="3">
    <source>
        <dbReference type="Proteomes" id="UP001328107"/>
    </source>
</evidence>
<dbReference type="EMBL" id="BTRK01000003">
    <property type="protein sequence ID" value="GMR43387.1"/>
    <property type="molecule type" value="Genomic_DNA"/>
</dbReference>
<evidence type="ECO:0000313" key="2">
    <source>
        <dbReference type="EMBL" id="GMR43387.1"/>
    </source>
</evidence>
<name>A0AAN4ZLC0_9BILA</name>
<feature type="region of interest" description="Disordered" evidence="1">
    <location>
        <begin position="1"/>
        <end position="105"/>
    </location>
</feature>
<feature type="compositionally biased region" description="Basic and acidic residues" evidence="1">
    <location>
        <begin position="1"/>
        <end position="18"/>
    </location>
</feature>
<gene>
    <name evidence="2" type="ORF">PMAYCL1PPCAC_13582</name>
</gene>
<protein>
    <submittedName>
        <fullName evidence="2">Uncharacterized protein</fullName>
    </submittedName>
</protein>
<feature type="non-terminal residue" evidence="2">
    <location>
        <position position="1"/>
    </location>
</feature>